<dbReference type="CDD" id="cd13137">
    <property type="entry name" value="MATE_NorM_like"/>
    <property type="match status" value="1"/>
</dbReference>
<evidence type="ECO:0000313" key="11">
    <source>
        <dbReference type="EMBL" id="CBY83600.1"/>
    </source>
</evidence>
<comment type="subcellular location">
    <subcellularLocation>
        <location evidence="1">Cell membrane</location>
        <topology evidence="1">Multi-pass membrane protein</topology>
    </subcellularLocation>
</comment>
<feature type="transmembrane region" description="Helical" evidence="10">
    <location>
        <begin position="189"/>
        <end position="210"/>
    </location>
</feature>
<gene>
    <name evidence="11" type="ordered locus">Hfelis_15160</name>
</gene>
<evidence type="ECO:0000256" key="2">
    <source>
        <dbReference type="ARBA" id="ARBA00022448"/>
    </source>
</evidence>
<evidence type="ECO:0000313" key="12">
    <source>
        <dbReference type="Proteomes" id="UP000007934"/>
    </source>
</evidence>
<keyword evidence="12" id="KW-1185">Reference proteome</keyword>
<feature type="transmembrane region" description="Helical" evidence="10">
    <location>
        <begin position="377"/>
        <end position="398"/>
    </location>
</feature>
<dbReference type="RefSeq" id="WP_013469961.1">
    <property type="nucleotide sequence ID" value="NC_014810.2"/>
</dbReference>
<dbReference type="EMBL" id="FQ670179">
    <property type="protein sequence ID" value="CBY83600.1"/>
    <property type="molecule type" value="Genomic_DNA"/>
</dbReference>
<feature type="transmembrane region" description="Helical" evidence="10">
    <location>
        <begin position="7"/>
        <end position="27"/>
    </location>
</feature>
<dbReference type="GO" id="GO:0015297">
    <property type="term" value="F:antiporter activity"/>
    <property type="evidence" value="ECO:0007669"/>
    <property type="project" value="UniProtKB-KW"/>
</dbReference>
<feature type="transmembrane region" description="Helical" evidence="10">
    <location>
        <begin position="80"/>
        <end position="106"/>
    </location>
</feature>
<evidence type="ECO:0000256" key="7">
    <source>
        <dbReference type="ARBA" id="ARBA00023065"/>
    </source>
</evidence>
<feature type="transmembrane region" description="Helical" evidence="10">
    <location>
        <begin position="312"/>
        <end position="332"/>
    </location>
</feature>
<dbReference type="GO" id="GO:0006811">
    <property type="term" value="P:monoatomic ion transport"/>
    <property type="evidence" value="ECO:0007669"/>
    <property type="project" value="UniProtKB-KW"/>
</dbReference>
<dbReference type="PIRSF" id="PIRSF006603">
    <property type="entry name" value="DinF"/>
    <property type="match status" value="1"/>
</dbReference>
<dbReference type="STRING" id="936155.HFELIS_15160"/>
<dbReference type="GeneID" id="36134648"/>
<dbReference type="OrthoDB" id="9805232at2"/>
<dbReference type="AlphaFoldDB" id="E7AAY8"/>
<dbReference type="Proteomes" id="UP000007934">
    <property type="component" value="Chromosome"/>
</dbReference>
<organism evidence="11 12">
    <name type="scientific">Helicobacter felis (strain ATCC 49179 / CCUG 28539 / NCTC 12436 / CS1)</name>
    <dbReference type="NCBI Taxonomy" id="936155"/>
    <lineage>
        <taxon>Bacteria</taxon>
        <taxon>Pseudomonadati</taxon>
        <taxon>Campylobacterota</taxon>
        <taxon>Epsilonproteobacteria</taxon>
        <taxon>Campylobacterales</taxon>
        <taxon>Helicobacteraceae</taxon>
        <taxon>Helicobacter</taxon>
    </lineage>
</organism>
<name>E7AAY8_HELFC</name>
<evidence type="ECO:0000256" key="3">
    <source>
        <dbReference type="ARBA" id="ARBA00022449"/>
    </source>
</evidence>
<evidence type="ECO:0000256" key="8">
    <source>
        <dbReference type="ARBA" id="ARBA00023136"/>
    </source>
</evidence>
<dbReference type="KEGG" id="hfe:HFELIS_15160"/>
<reference evidence="11 12" key="1">
    <citation type="journal article" date="2011" name="Genome Biol. Evol.">
        <title>Comparative whole genome sequence analysis of the carcinogenic bacterial model pathogen Helicobacter felis.</title>
        <authorList>
            <person name="Arnold I.C."/>
            <person name="Zigova Z."/>
            <person name="Holden M."/>
            <person name="Lawley T.D."/>
            <person name="Rad R."/>
            <person name="Dougan G."/>
            <person name="Falkow S."/>
            <person name="Bentley S.D."/>
            <person name="Muller A."/>
        </authorList>
    </citation>
    <scope>NUCLEOTIDE SEQUENCE [LARGE SCALE GENOMIC DNA]</scope>
    <source>
        <strain evidence="12">ATCC 49179 / CCUG 28539 / NCTC 12436 / CS1</strain>
    </source>
</reference>
<keyword evidence="3" id="KW-0050">Antiport</keyword>
<sequence length="439" mass="48359">MEKLKKILMLALPSASNNFLEIFVIAISTVFMGRLSDTHIVGLGVGLQYILLFYCINSIFFIGTNAILSRLVGAQDMENLAAGYSSILIGAMGICALACALGFLGIAPFVHWMGVSGEANRLAQEYLRIFIFAMPAIFVKNVMVAALASLSDTLTPLLIKTAMSVLCLFLNDALIFGKYGFMRLDIAGAALANVIAAFLELAILFGVIAIKNTPLEFRWKFDWQCFKRTWHVGWPSGFERLLSLFSMVLVSKFVASYGDVILAGMQVGLRVETFSFMPGLGFTIACMVLVGQNLGANRIEVAQDYVRTTLKVAGSLLGFLGILMVVFAKPFAGIFSQNPKVIEVAAWYLIAVGISQMPLIFLFVLDGVFRGAGMAKISLYINTTSIWLLRIAPMYVLLKSGMDIKWLFVVICVETYIRSGIFYWAYAQGWWKKPGRFAP</sequence>
<feature type="transmembrane region" description="Helical" evidence="10">
    <location>
        <begin position="126"/>
        <end position="150"/>
    </location>
</feature>
<dbReference type="GO" id="GO:0042910">
    <property type="term" value="F:xenobiotic transmembrane transporter activity"/>
    <property type="evidence" value="ECO:0007669"/>
    <property type="project" value="InterPro"/>
</dbReference>
<evidence type="ECO:0000256" key="5">
    <source>
        <dbReference type="ARBA" id="ARBA00022692"/>
    </source>
</evidence>
<dbReference type="GO" id="GO:0005886">
    <property type="term" value="C:plasma membrane"/>
    <property type="evidence" value="ECO:0007669"/>
    <property type="project" value="UniProtKB-SubCell"/>
</dbReference>
<proteinExistence type="predicted"/>
<feature type="transmembrane region" description="Helical" evidence="10">
    <location>
        <begin position="344"/>
        <end position="365"/>
    </location>
</feature>
<keyword evidence="6 10" id="KW-1133">Transmembrane helix</keyword>
<dbReference type="Pfam" id="PF01554">
    <property type="entry name" value="MatE"/>
    <property type="match status" value="2"/>
</dbReference>
<keyword evidence="8 10" id="KW-0472">Membrane</keyword>
<dbReference type="InterPro" id="IPR048279">
    <property type="entry name" value="MdtK-like"/>
</dbReference>
<feature type="transmembrane region" description="Helical" evidence="10">
    <location>
        <begin position="274"/>
        <end position="291"/>
    </location>
</feature>
<dbReference type="InterPro" id="IPR050222">
    <property type="entry name" value="MATE_MdtK"/>
</dbReference>
<dbReference type="PANTHER" id="PTHR43298">
    <property type="entry name" value="MULTIDRUG RESISTANCE PROTEIN NORM-RELATED"/>
    <property type="match status" value="1"/>
</dbReference>
<evidence type="ECO:0000256" key="9">
    <source>
        <dbReference type="ARBA" id="ARBA00031636"/>
    </source>
</evidence>
<evidence type="ECO:0000256" key="1">
    <source>
        <dbReference type="ARBA" id="ARBA00004651"/>
    </source>
</evidence>
<keyword evidence="2" id="KW-0813">Transport</keyword>
<keyword evidence="5 10" id="KW-0812">Transmembrane</keyword>
<feature type="transmembrane region" description="Helical" evidence="10">
    <location>
        <begin position="241"/>
        <end position="262"/>
    </location>
</feature>
<feature type="transmembrane region" description="Helical" evidence="10">
    <location>
        <begin position="47"/>
        <end position="68"/>
    </location>
</feature>
<feature type="transmembrane region" description="Helical" evidence="10">
    <location>
        <begin position="404"/>
        <end position="426"/>
    </location>
</feature>
<protein>
    <recommendedName>
        <fullName evidence="9">Multidrug-efflux transporter</fullName>
    </recommendedName>
</protein>
<evidence type="ECO:0000256" key="10">
    <source>
        <dbReference type="SAM" id="Phobius"/>
    </source>
</evidence>
<dbReference type="HOGENOM" id="CLU_012893_5_3_7"/>
<feature type="transmembrane region" description="Helical" evidence="10">
    <location>
        <begin position="157"/>
        <end position="177"/>
    </location>
</feature>
<dbReference type="InterPro" id="IPR002528">
    <property type="entry name" value="MATE_fam"/>
</dbReference>
<accession>E7AAY8</accession>
<keyword evidence="4" id="KW-1003">Cell membrane</keyword>
<evidence type="ECO:0000256" key="4">
    <source>
        <dbReference type="ARBA" id="ARBA00022475"/>
    </source>
</evidence>
<keyword evidence="7" id="KW-0406">Ion transport</keyword>
<dbReference type="NCBIfam" id="TIGR00797">
    <property type="entry name" value="matE"/>
    <property type="match status" value="1"/>
</dbReference>
<evidence type="ECO:0000256" key="6">
    <source>
        <dbReference type="ARBA" id="ARBA00022989"/>
    </source>
</evidence>
<dbReference type="eggNOG" id="COG0534">
    <property type="taxonomic scope" value="Bacteria"/>
</dbReference>
<dbReference type="PANTHER" id="PTHR43298:SF2">
    <property type="entry name" value="FMN_FAD EXPORTER YEEO-RELATED"/>
    <property type="match status" value="1"/>
</dbReference>